<evidence type="ECO:0000313" key="2">
    <source>
        <dbReference type="Proteomes" id="UP001189624"/>
    </source>
</evidence>
<name>A0AA87B8Y4_9FABA</name>
<sequence length="87" mass="10207">MIHLMQRTWFWSIKVNEFSSSTGIQEGWVWISGCVDFNGLCRGNEENLKLIFRFSHPSLPNPQKQLERNLQLHYTYLFLASILGAFD</sequence>
<dbReference type="AlphaFoldDB" id="A0AA87B8Y4"/>
<evidence type="ECO:0000313" key="1">
    <source>
        <dbReference type="EMBL" id="CAJ1978512.1"/>
    </source>
</evidence>
<dbReference type="Proteomes" id="UP001189624">
    <property type="component" value="Chromosome 11"/>
</dbReference>
<organism evidence="1 2">
    <name type="scientific">Sphenostylis stenocarpa</name>
    <dbReference type="NCBI Taxonomy" id="92480"/>
    <lineage>
        <taxon>Eukaryota</taxon>
        <taxon>Viridiplantae</taxon>
        <taxon>Streptophyta</taxon>
        <taxon>Embryophyta</taxon>
        <taxon>Tracheophyta</taxon>
        <taxon>Spermatophyta</taxon>
        <taxon>Magnoliopsida</taxon>
        <taxon>eudicotyledons</taxon>
        <taxon>Gunneridae</taxon>
        <taxon>Pentapetalae</taxon>
        <taxon>rosids</taxon>
        <taxon>fabids</taxon>
        <taxon>Fabales</taxon>
        <taxon>Fabaceae</taxon>
        <taxon>Papilionoideae</taxon>
        <taxon>50 kb inversion clade</taxon>
        <taxon>NPAAA clade</taxon>
        <taxon>indigoferoid/millettioid clade</taxon>
        <taxon>Phaseoleae</taxon>
        <taxon>Sphenostylis</taxon>
    </lineage>
</organism>
<gene>
    <name evidence="1" type="ORF">AYBTSS11_LOCUS30707</name>
</gene>
<proteinExistence type="predicted"/>
<reference evidence="1" key="1">
    <citation type="submission" date="2023-10" db="EMBL/GenBank/DDBJ databases">
        <authorList>
            <person name="Domelevo Entfellner J.-B."/>
        </authorList>
    </citation>
    <scope>NUCLEOTIDE SEQUENCE</scope>
</reference>
<dbReference type="EMBL" id="OY731408">
    <property type="protein sequence ID" value="CAJ1978512.1"/>
    <property type="molecule type" value="Genomic_DNA"/>
</dbReference>
<dbReference type="Gramene" id="rna-AYBTSS11_LOCUS30707">
    <property type="protein sequence ID" value="CAJ1978512.1"/>
    <property type="gene ID" value="gene-AYBTSS11_LOCUS30707"/>
</dbReference>
<keyword evidence="2" id="KW-1185">Reference proteome</keyword>
<protein>
    <submittedName>
        <fullName evidence="1">Uncharacterized protein</fullName>
    </submittedName>
</protein>
<accession>A0AA87B8Y4</accession>